<dbReference type="InterPro" id="IPR011711">
    <property type="entry name" value="GntR_C"/>
</dbReference>
<evidence type="ECO:0000256" key="1">
    <source>
        <dbReference type="ARBA" id="ARBA00023015"/>
    </source>
</evidence>
<accession>A0A0J9CHB5</accession>
<dbReference type="Gene3D" id="1.10.10.10">
    <property type="entry name" value="Winged helix-like DNA-binding domain superfamily/Winged helix DNA-binding domain"/>
    <property type="match status" value="1"/>
</dbReference>
<dbReference type="GeneID" id="93165738"/>
<organism evidence="5 6">
    <name type="scientific">[Clostridium] citroniae WAL-19142</name>
    <dbReference type="NCBI Taxonomy" id="742734"/>
    <lineage>
        <taxon>Bacteria</taxon>
        <taxon>Bacillati</taxon>
        <taxon>Bacillota</taxon>
        <taxon>Clostridia</taxon>
        <taxon>Lachnospirales</taxon>
        <taxon>Lachnospiraceae</taxon>
        <taxon>Enterocloster</taxon>
    </lineage>
</organism>
<dbReference type="AlphaFoldDB" id="A0A0J9CHB5"/>
<dbReference type="Proteomes" id="UP000037392">
    <property type="component" value="Unassembled WGS sequence"/>
</dbReference>
<dbReference type="GO" id="GO:0003677">
    <property type="term" value="F:DNA binding"/>
    <property type="evidence" value="ECO:0007669"/>
    <property type="project" value="UniProtKB-KW"/>
</dbReference>
<dbReference type="RefSeq" id="WP_082173835.1">
    <property type="nucleotide sequence ID" value="NZ_KQ235876.1"/>
</dbReference>
<name>A0A0J9CHB5_9FIRM</name>
<reference evidence="5 6" key="1">
    <citation type="submission" date="2011-04" db="EMBL/GenBank/DDBJ databases">
        <title>The Genome Sequence of Clostridium citroniae WAL-19142.</title>
        <authorList>
            <consortium name="The Broad Institute Genome Sequencing Platform"/>
            <person name="Earl A."/>
            <person name="Ward D."/>
            <person name="Feldgarden M."/>
            <person name="Gevers D."/>
            <person name="Warren Y.A."/>
            <person name="Tyrrell K.L."/>
            <person name="Citron D.M."/>
            <person name="Goldstein E.J."/>
            <person name="Daigneault M."/>
            <person name="Allen-Vercoe E."/>
            <person name="Young S.K."/>
            <person name="Zeng Q."/>
            <person name="Gargeya S."/>
            <person name="Fitzgerald M."/>
            <person name="Haas B."/>
            <person name="Abouelleil A."/>
            <person name="Alvarado L."/>
            <person name="Arachchi H.M."/>
            <person name="Berlin A."/>
            <person name="Brown A."/>
            <person name="Chapman S.B."/>
            <person name="Chen Z."/>
            <person name="Dunbar C."/>
            <person name="Freedman E."/>
            <person name="Gearin G."/>
            <person name="Gellesch M."/>
            <person name="Goldberg J."/>
            <person name="Griggs A."/>
            <person name="Gujja S."/>
            <person name="Heilman E.R."/>
            <person name="Heiman D."/>
            <person name="Howarth C."/>
            <person name="Larson L."/>
            <person name="Lui A."/>
            <person name="MacDonald P.J."/>
            <person name="Mehta T."/>
            <person name="Montmayeur A."/>
            <person name="Murphy C."/>
            <person name="Neiman D."/>
            <person name="Pearson M."/>
            <person name="Priest M."/>
            <person name="Roberts A."/>
            <person name="Saif S."/>
            <person name="Shea T."/>
            <person name="Shenoy N."/>
            <person name="Sisk P."/>
            <person name="Stolte C."/>
            <person name="Sykes S."/>
            <person name="White J."/>
            <person name="Yandava C."/>
            <person name="Wortman J."/>
            <person name="Nusbaum C."/>
            <person name="Birren B."/>
        </authorList>
    </citation>
    <scope>NUCLEOTIDE SEQUENCE [LARGE SCALE GENOMIC DNA]</scope>
    <source>
        <strain evidence="5 6">WAL-19142</strain>
    </source>
</reference>
<gene>
    <name evidence="5" type="ORF">HMPREF9470_00962</name>
</gene>
<keyword evidence="1" id="KW-0805">Transcription regulation</keyword>
<dbReference type="Gene3D" id="1.20.120.530">
    <property type="entry name" value="GntR ligand-binding domain-like"/>
    <property type="match status" value="1"/>
</dbReference>
<dbReference type="SMART" id="SM00345">
    <property type="entry name" value="HTH_GNTR"/>
    <property type="match status" value="1"/>
</dbReference>
<comment type="caution">
    <text evidence="5">The sequence shown here is derived from an EMBL/GenBank/DDBJ whole genome shotgun (WGS) entry which is preliminary data.</text>
</comment>
<evidence type="ECO:0000313" key="6">
    <source>
        <dbReference type="Proteomes" id="UP000037392"/>
    </source>
</evidence>
<dbReference type="InterPro" id="IPR008920">
    <property type="entry name" value="TF_FadR/GntR_C"/>
</dbReference>
<dbReference type="CDD" id="cd07377">
    <property type="entry name" value="WHTH_GntR"/>
    <property type="match status" value="1"/>
</dbReference>
<proteinExistence type="predicted"/>
<dbReference type="SUPFAM" id="SSF48008">
    <property type="entry name" value="GntR ligand-binding domain-like"/>
    <property type="match status" value="1"/>
</dbReference>
<evidence type="ECO:0000256" key="2">
    <source>
        <dbReference type="ARBA" id="ARBA00023125"/>
    </source>
</evidence>
<dbReference type="PRINTS" id="PR00035">
    <property type="entry name" value="HTHGNTR"/>
</dbReference>
<dbReference type="PROSITE" id="PS50949">
    <property type="entry name" value="HTH_GNTR"/>
    <property type="match status" value="1"/>
</dbReference>
<evidence type="ECO:0000259" key="4">
    <source>
        <dbReference type="PROSITE" id="PS50949"/>
    </source>
</evidence>
<feature type="domain" description="HTH gntR-type" evidence="4">
    <location>
        <begin position="7"/>
        <end position="74"/>
    </location>
</feature>
<dbReference type="PANTHER" id="PTHR43537:SF45">
    <property type="entry name" value="GNTR FAMILY REGULATORY PROTEIN"/>
    <property type="match status" value="1"/>
</dbReference>
<dbReference type="EMBL" id="ADLK01000005">
    <property type="protein sequence ID" value="KMW23746.1"/>
    <property type="molecule type" value="Genomic_DNA"/>
</dbReference>
<keyword evidence="2" id="KW-0238">DNA-binding</keyword>
<evidence type="ECO:0000256" key="3">
    <source>
        <dbReference type="ARBA" id="ARBA00023163"/>
    </source>
</evidence>
<dbReference type="PANTHER" id="PTHR43537">
    <property type="entry name" value="TRANSCRIPTIONAL REGULATOR, GNTR FAMILY"/>
    <property type="match status" value="1"/>
</dbReference>
<dbReference type="Pfam" id="PF00392">
    <property type="entry name" value="GntR"/>
    <property type="match status" value="1"/>
</dbReference>
<dbReference type="PATRIC" id="fig|742734.4.peg.1019"/>
<dbReference type="SMART" id="SM00895">
    <property type="entry name" value="FCD"/>
    <property type="match status" value="1"/>
</dbReference>
<dbReference type="OrthoDB" id="154206at2"/>
<dbReference type="SUPFAM" id="SSF46785">
    <property type="entry name" value="Winged helix' DNA-binding domain"/>
    <property type="match status" value="1"/>
</dbReference>
<sequence>MESLELMPARVRITSILKKALLAGEYKNGQELSLTEIAERLGVSRTPVREAFQTLAAEGLIELRMNKGAIVKPINQKFITDHYEMRILLESEAVARATRNGLDVSELLTELYHMMDNMDMIDRSYYTELNQRIHMTIWKAADNQKLLNFLMSLWNGPSISTMNSELEHYHQSTQEHIEILQAIRAGDITEGKRIMEWHIHRSMDNILKSFQAAHPDC</sequence>
<protein>
    <recommendedName>
        <fullName evidence="4">HTH gntR-type domain-containing protein</fullName>
    </recommendedName>
</protein>
<dbReference type="InterPro" id="IPR000524">
    <property type="entry name" value="Tscrpt_reg_HTH_GntR"/>
</dbReference>
<dbReference type="GO" id="GO:0003700">
    <property type="term" value="F:DNA-binding transcription factor activity"/>
    <property type="evidence" value="ECO:0007669"/>
    <property type="project" value="InterPro"/>
</dbReference>
<keyword evidence="3" id="KW-0804">Transcription</keyword>
<evidence type="ECO:0000313" key="5">
    <source>
        <dbReference type="EMBL" id="KMW23746.1"/>
    </source>
</evidence>
<dbReference type="InterPro" id="IPR036390">
    <property type="entry name" value="WH_DNA-bd_sf"/>
</dbReference>
<dbReference type="Pfam" id="PF07729">
    <property type="entry name" value="FCD"/>
    <property type="match status" value="1"/>
</dbReference>
<dbReference type="InterPro" id="IPR036388">
    <property type="entry name" value="WH-like_DNA-bd_sf"/>
</dbReference>